<accession>A0A1M5UHP0</accession>
<name>A0A1M5UHP0_9BACT</name>
<protein>
    <submittedName>
        <fullName evidence="1">Uncharacterized protein</fullName>
    </submittedName>
</protein>
<keyword evidence="2" id="KW-1185">Reference proteome</keyword>
<dbReference type="AlphaFoldDB" id="A0A1M5UHP0"/>
<sequence length="42" mass="4922">MARPDRSWFMSKIDITINQVLPRSKGLGKNVQRTLDSYVKRD</sequence>
<proteinExistence type="predicted"/>
<dbReference type="EMBL" id="FQXS01000005">
    <property type="protein sequence ID" value="SHH62428.1"/>
    <property type="molecule type" value="Genomic_DNA"/>
</dbReference>
<gene>
    <name evidence="1" type="ORF">SAMN02745124_01163</name>
</gene>
<evidence type="ECO:0000313" key="2">
    <source>
        <dbReference type="Proteomes" id="UP000184139"/>
    </source>
</evidence>
<reference evidence="1 2" key="1">
    <citation type="submission" date="2016-11" db="EMBL/GenBank/DDBJ databases">
        <authorList>
            <person name="Jaros S."/>
            <person name="Januszkiewicz K."/>
            <person name="Wedrychowicz H."/>
        </authorList>
    </citation>
    <scope>NUCLEOTIDE SEQUENCE [LARGE SCALE GENOMIC DNA]</scope>
    <source>
        <strain evidence="1 2">DSM 9705</strain>
    </source>
</reference>
<dbReference type="Proteomes" id="UP000184139">
    <property type="component" value="Unassembled WGS sequence"/>
</dbReference>
<organism evidence="1 2">
    <name type="scientific">Desulfofustis glycolicus DSM 9705</name>
    <dbReference type="NCBI Taxonomy" id="1121409"/>
    <lineage>
        <taxon>Bacteria</taxon>
        <taxon>Pseudomonadati</taxon>
        <taxon>Thermodesulfobacteriota</taxon>
        <taxon>Desulfobulbia</taxon>
        <taxon>Desulfobulbales</taxon>
        <taxon>Desulfocapsaceae</taxon>
        <taxon>Desulfofustis</taxon>
    </lineage>
</organism>
<evidence type="ECO:0000313" key="1">
    <source>
        <dbReference type="EMBL" id="SHH62428.1"/>
    </source>
</evidence>